<dbReference type="Gene3D" id="3.10.660.10">
    <property type="entry name" value="DPH Zinc finger"/>
    <property type="match status" value="1"/>
</dbReference>
<dbReference type="PANTHER" id="PTHR21454">
    <property type="entry name" value="DPH3 HOMOLOG-RELATED"/>
    <property type="match status" value="1"/>
</dbReference>
<dbReference type="HOGENOM" id="CLU_155991_3_0_1"/>
<comment type="catalytic activity">
    <reaction evidence="5">
        <text>[3Fe-4S](1+)-[protein] + Fe(2+)-[Dph3] = [3Fe-4S](0)-[protein] + Fe(3+)-[Dph3]</text>
        <dbReference type="Rhea" id="RHEA:71235"/>
        <dbReference type="Rhea" id="RHEA-COMP:17996"/>
        <dbReference type="Rhea" id="RHEA-COMP:17997"/>
        <dbReference type="Rhea" id="RHEA-COMP:18002"/>
        <dbReference type="Rhea" id="RHEA-COMP:18003"/>
        <dbReference type="ChEBI" id="CHEBI:29033"/>
        <dbReference type="ChEBI" id="CHEBI:29034"/>
        <dbReference type="ChEBI" id="CHEBI:33751"/>
        <dbReference type="ChEBI" id="CHEBI:47402"/>
        <dbReference type="ChEBI" id="CHEBI:83228"/>
    </reaction>
</comment>
<evidence type="ECO:0000313" key="10">
    <source>
        <dbReference type="EnsemblProtists" id="EKX35581"/>
    </source>
</evidence>
<evidence type="ECO:0000256" key="7">
    <source>
        <dbReference type="ARBA" id="ARBA00048125"/>
    </source>
</evidence>
<dbReference type="GeneID" id="17292320"/>
<evidence type="ECO:0000313" key="11">
    <source>
        <dbReference type="Proteomes" id="UP000011087"/>
    </source>
</evidence>
<evidence type="ECO:0000256" key="5">
    <source>
        <dbReference type="ARBA" id="ARBA00036267"/>
    </source>
</evidence>
<reference evidence="9 11" key="1">
    <citation type="journal article" date="2012" name="Nature">
        <title>Algal genomes reveal evolutionary mosaicism and the fate of nucleomorphs.</title>
        <authorList>
            <consortium name="DOE Joint Genome Institute"/>
            <person name="Curtis B.A."/>
            <person name="Tanifuji G."/>
            <person name="Burki F."/>
            <person name="Gruber A."/>
            <person name="Irimia M."/>
            <person name="Maruyama S."/>
            <person name="Arias M.C."/>
            <person name="Ball S.G."/>
            <person name="Gile G.H."/>
            <person name="Hirakawa Y."/>
            <person name="Hopkins J.F."/>
            <person name="Kuo A."/>
            <person name="Rensing S.A."/>
            <person name="Schmutz J."/>
            <person name="Symeonidi A."/>
            <person name="Elias M."/>
            <person name="Eveleigh R.J."/>
            <person name="Herman E.K."/>
            <person name="Klute M.J."/>
            <person name="Nakayama T."/>
            <person name="Obornik M."/>
            <person name="Reyes-Prieto A."/>
            <person name="Armbrust E.V."/>
            <person name="Aves S.J."/>
            <person name="Beiko R.G."/>
            <person name="Coutinho P."/>
            <person name="Dacks J.B."/>
            <person name="Durnford D.G."/>
            <person name="Fast N.M."/>
            <person name="Green B.R."/>
            <person name="Grisdale C.J."/>
            <person name="Hempel F."/>
            <person name="Henrissat B."/>
            <person name="Hoppner M.P."/>
            <person name="Ishida K."/>
            <person name="Kim E."/>
            <person name="Koreny L."/>
            <person name="Kroth P.G."/>
            <person name="Liu Y."/>
            <person name="Malik S.B."/>
            <person name="Maier U.G."/>
            <person name="McRose D."/>
            <person name="Mock T."/>
            <person name="Neilson J.A."/>
            <person name="Onodera N.T."/>
            <person name="Poole A.M."/>
            <person name="Pritham E.J."/>
            <person name="Richards T.A."/>
            <person name="Rocap G."/>
            <person name="Roy S.W."/>
            <person name="Sarai C."/>
            <person name="Schaack S."/>
            <person name="Shirato S."/>
            <person name="Slamovits C.H."/>
            <person name="Spencer D.F."/>
            <person name="Suzuki S."/>
            <person name="Worden A.Z."/>
            <person name="Zauner S."/>
            <person name="Barry K."/>
            <person name="Bell C."/>
            <person name="Bharti A.K."/>
            <person name="Crow J.A."/>
            <person name="Grimwood J."/>
            <person name="Kramer R."/>
            <person name="Lindquist E."/>
            <person name="Lucas S."/>
            <person name="Salamov A."/>
            <person name="McFadden G.I."/>
            <person name="Lane C.E."/>
            <person name="Keeling P.J."/>
            <person name="Gray M.W."/>
            <person name="Grigoriev I.V."/>
            <person name="Archibald J.M."/>
        </authorList>
    </citation>
    <scope>NUCLEOTIDE SEQUENCE</scope>
    <source>
        <strain evidence="9 11">CCMP2712</strain>
    </source>
</reference>
<reference evidence="10" key="3">
    <citation type="submission" date="2016-03" db="UniProtKB">
        <authorList>
            <consortium name="EnsemblProtists"/>
        </authorList>
    </citation>
    <scope>IDENTIFICATION</scope>
</reference>
<sequence length="72" mass="8246">MGSSIYDEVEIEDMEFNEELKTFFFPCPCGDRFQITVDELIDGEDIARCPSCSLLLRVIYDEEAIEKLTESG</sequence>
<evidence type="ECO:0000256" key="6">
    <source>
        <dbReference type="ARBA" id="ARBA00041070"/>
    </source>
</evidence>
<organism evidence="9">
    <name type="scientific">Guillardia theta (strain CCMP2712)</name>
    <name type="common">Cryptophyte</name>
    <dbReference type="NCBI Taxonomy" id="905079"/>
    <lineage>
        <taxon>Eukaryota</taxon>
        <taxon>Cryptophyceae</taxon>
        <taxon>Pyrenomonadales</taxon>
        <taxon>Geminigeraceae</taxon>
        <taxon>Guillardia</taxon>
    </lineage>
</organism>
<dbReference type="STRING" id="905079.L1IH47"/>
<dbReference type="InterPro" id="IPR044248">
    <property type="entry name" value="DPH3/4-like"/>
</dbReference>
<keyword evidence="11" id="KW-1185">Reference proteome</keyword>
<name>L1IH47_GUITC</name>
<dbReference type="KEGG" id="gtt:GUITHDRAFT_79719"/>
<comment type="similarity">
    <text evidence="4">Belongs to the DPH3 family.</text>
</comment>
<evidence type="ECO:0000259" key="8">
    <source>
        <dbReference type="PROSITE" id="PS51074"/>
    </source>
</evidence>
<evidence type="ECO:0000313" key="9">
    <source>
        <dbReference type="EMBL" id="EKX35581.1"/>
    </source>
</evidence>
<dbReference type="OrthoDB" id="66964at2759"/>
<dbReference type="InterPro" id="IPR036671">
    <property type="entry name" value="DPH_MB_sf"/>
</dbReference>
<dbReference type="GO" id="GO:0017183">
    <property type="term" value="P:protein histidyl modification to diphthamide"/>
    <property type="evidence" value="ECO:0007669"/>
    <property type="project" value="InterPro"/>
</dbReference>
<proteinExistence type="inferred from homology"/>
<dbReference type="SUPFAM" id="SSF144217">
    <property type="entry name" value="CSL zinc finger"/>
    <property type="match status" value="1"/>
</dbReference>
<dbReference type="PaxDb" id="55529-EKX35581"/>
<dbReference type="OMA" id="IYDPDMF"/>
<evidence type="ECO:0000256" key="1">
    <source>
        <dbReference type="ARBA" id="ARBA00005156"/>
    </source>
</evidence>
<dbReference type="Proteomes" id="UP000011087">
    <property type="component" value="Unassembled WGS sequence"/>
</dbReference>
<keyword evidence="3" id="KW-0408">Iron</keyword>
<dbReference type="GO" id="GO:0046872">
    <property type="term" value="F:metal ion binding"/>
    <property type="evidence" value="ECO:0007669"/>
    <property type="project" value="UniProtKB-KW"/>
</dbReference>
<dbReference type="PROSITE" id="PS51074">
    <property type="entry name" value="DPH_MB"/>
    <property type="match status" value="1"/>
</dbReference>
<feature type="domain" description="DPH-type MB" evidence="8">
    <location>
        <begin position="5"/>
        <end position="61"/>
    </location>
</feature>
<dbReference type="FunFam" id="3.10.660.10:FF:000001">
    <property type="entry name" value="Diphthamide biosynthesis 3"/>
    <property type="match status" value="1"/>
</dbReference>
<evidence type="ECO:0000256" key="4">
    <source>
        <dbReference type="ARBA" id="ARBA00024032"/>
    </source>
</evidence>
<protein>
    <recommendedName>
        <fullName evidence="6">Diphthamide biosynthesis protein 3</fullName>
    </recommendedName>
</protein>
<accession>L1IH47</accession>
<dbReference type="Pfam" id="PF05207">
    <property type="entry name" value="Zn_ribbon_CSL"/>
    <property type="match status" value="1"/>
</dbReference>
<keyword evidence="2" id="KW-0479">Metal-binding</keyword>
<gene>
    <name evidence="9" type="ORF">GUITHDRAFT_79719</name>
</gene>
<dbReference type="AlphaFoldDB" id="L1IH47"/>
<dbReference type="EnsemblProtists" id="EKX35581">
    <property type="protein sequence ID" value="EKX35581"/>
    <property type="gene ID" value="GUITHDRAFT_79719"/>
</dbReference>
<comment type="pathway">
    <text evidence="1">Protein modification; peptidyl-diphthamide biosynthesis.</text>
</comment>
<dbReference type="InterPro" id="IPR007872">
    <property type="entry name" value="DPH_MB_dom"/>
</dbReference>
<evidence type="ECO:0000256" key="2">
    <source>
        <dbReference type="ARBA" id="ARBA00022723"/>
    </source>
</evidence>
<comment type="catalytic activity">
    <reaction evidence="7">
        <text>2 [3Fe-4S](0)-[protein] + 2 Fe(2+)-[Dph3] + NADH = 2 [4Fe-4S](1+)-[protein] + 2 [Dph3] + NAD(+) + H(+)</text>
        <dbReference type="Rhea" id="RHEA:71239"/>
        <dbReference type="Rhea" id="RHEA-COMP:17997"/>
        <dbReference type="Rhea" id="RHEA-COMP:17998"/>
        <dbReference type="Rhea" id="RHEA-COMP:18001"/>
        <dbReference type="Rhea" id="RHEA-COMP:18002"/>
        <dbReference type="ChEBI" id="CHEBI:15378"/>
        <dbReference type="ChEBI" id="CHEBI:29033"/>
        <dbReference type="ChEBI" id="CHEBI:33723"/>
        <dbReference type="ChEBI" id="CHEBI:47402"/>
        <dbReference type="ChEBI" id="CHEBI:57540"/>
        <dbReference type="ChEBI" id="CHEBI:57945"/>
        <dbReference type="ChEBI" id="CHEBI:83228"/>
    </reaction>
</comment>
<reference evidence="11" key="2">
    <citation type="submission" date="2012-11" db="EMBL/GenBank/DDBJ databases">
        <authorList>
            <person name="Kuo A."/>
            <person name="Curtis B.A."/>
            <person name="Tanifuji G."/>
            <person name="Burki F."/>
            <person name="Gruber A."/>
            <person name="Irimia M."/>
            <person name="Maruyama S."/>
            <person name="Arias M.C."/>
            <person name="Ball S.G."/>
            <person name="Gile G.H."/>
            <person name="Hirakawa Y."/>
            <person name="Hopkins J.F."/>
            <person name="Rensing S.A."/>
            <person name="Schmutz J."/>
            <person name="Symeonidi A."/>
            <person name="Elias M."/>
            <person name="Eveleigh R.J."/>
            <person name="Herman E.K."/>
            <person name="Klute M.J."/>
            <person name="Nakayama T."/>
            <person name="Obornik M."/>
            <person name="Reyes-Prieto A."/>
            <person name="Armbrust E.V."/>
            <person name="Aves S.J."/>
            <person name="Beiko R.G."/>
            <person name="Coutinho P."/>
            <person name="Dacks J.B."/>
            <person name="Durnford D.G."/>
            <person name="Fast N.M."/>
            <person name="Green B.R."/>
            <person name="Grisdale C."/>
            <person name="Hempe F."/>
            <person name="Henrissat B."/>
            <person name="Hoppner M.P."/>
            <person name="Ishida K.-I."/>
            <person name="Kim E."/>
            <person name="Koreny L."/>
            <person name="Kroth P.G."/>
            <person name="Liu Y."/>
            <person name="Malik S.-B."/>
            <person name="Maier U.G."/>
            <person name="McRose D."/>
            <person name="Mock T."/>
            <person name="Neilson J.A."/>
            <person name="Onodera N.T."/>
            <person name="Poole A.M."/>
            <person name="Pritham E.J."/>
            <person name="Richards T.A."/>
            <person name="Rocap G."/>
            <person name="Roy S.W."/>
            <person name="Sarai C."/>
            <person name="Schaack S."/>
            <person name="Shirato S."/>
            <person name="Slamovits C.H."/>
            <person name="Spencer D.F."/>
            <person name="Suzuki S."/>
            <person name="Worden A.Z."/>
            <person name="Zauner S."/>
            <person name="Barry K."/>
            <person name="Bell C."/>
            <person name="Bharti A.K."/>
            <person name="Crow J.A."/>
            <person name="Grimwood J."/>
            <person name="Kramer R."/>
            <person name="Lindquist E."/>
            <person name="Lucas S."/>
            <person name="Salamov A."/>
            <person name="McFadden G.I."/>
            <person name="Lane C.E."/>
            <person name="Keeling P.J."/>
            <person name="Gray M.W."/>
            <person name="Grigoriev I.V."/>
            <person name="Archibald J.M."/>
        </authorList>
    </citation>
    <scope>NUCLEOTIDE SEQUENCE</scope>
    <source>
        <strain evidence="11">CCMP2712</strain>
    </source>
</reference>
<dbReference type="PANTHER" id="PTHR21454:SF31">
    <property type="entry name" value="DIPHTHAMIDE BIOSYNTHESIS PROTEIN 3"/>
    <property type="match status" value="1"/>
</dbReference>
<dbReference type="EMBL" id="JH993088">
    <property type="protein sequence ID" value="EKX35581.1"/>
    <property type="molecule type" value="Genomic_DNA"/>
</dbReference>
<evidence type="ECO:0000256" key="3">
    <source>
        <dbReference type="ARBA" id="ARBA00023004"/>
    </source>
</evidence>
<dbReference type="RefSeq" id="XP_005822561.1">
    <property type="nucleotide sequence ID" value="XM_005822504.1"/>
</dbReference>
<dbReference type="eggNOG" id="KOG2923">
    <property type="taxonomic scope" value="Eukaryota"/>
</dbReference>